<dbReference type="Proteomes" id="UP001623330">
    <property type="component" value="Unassembled WGS sequence"/>
</dbReference>
<evidence type="ECO:0000256" key="3">
    <source>
        <dbReference type="SAM" id="MobiDB-lite"/>
    </source>
</evidence>
<dbReference type="Pfam" id="PF17058">
    <property type="entry name" value="MBR1"/>
    <property type="match status" value="1"/>
</dbReference>
<dbReference type="EMBL" id="JBEVYD010000012">
    <property type="protein sequence ID" value="KAL3229211.1"/>
    <property type="molecule type" value="Genomic_DNA"/>
</dbReference>
<organism evidence="4 5">
    <name type="scientific">Nakaseomyces bracarensis</name>
    <dbReference type="NCBI Taxonomy" id="273131"/>
    <lineage>
        <taxon>Eukaryota</taxon>
        <taxon>Fungi</taxon>
        <taxon>Dikarya</taxon>
        <taxon>Ascomycota</taxon>
        <taxon>Saccharomycotina</taxon>
        <taxon>Saccharomycetes</taxon>
        <taxon>Saccharomycetales</taxon>
        <taxon>Saccharomycetaceae</taxon>
        <taxon>Nakaseomyces</taxon>
    </lineage>
</organism>
<keyword evidence="5" id="KW-1185">Reference proteome</keyword>
<name>A0ABR4NN92_9SACH</name>
<feature type="region of interest" description="Disordered" evidence="3">
    <location>
        <begin position="179"/>
        <end position="217"/>
    </location>
</feature>
<reference evidence="4 5" key="1">
    <citation type="submission" date="2024-05" db="EMBL/GenBank/DDBJ databases">
        <title>Long read based assembly of the Candida bracarensis genome reveals expanded adhesin content.</title>
        <authorList>
            <person name="Marcet-Houben M."/>
            <person name="Ksiezopolska E."/>
            <person name="Gabaldon T."/>
        </authorList>
    </citation>
    <scope>NUCLEOTIDE SEQUENCE [LARGE SCALE GENOMIC DNA]</scope>
    <source>
        <strain evidence="4 5">CBM6</strain>
    </source>
</reference>
<evidence type="ECO:0000313" key="5">
    <source>
        <dbReference type="Proteomes" id="UP001623330"/>
    </source>
</evidence>
<feature type="compositionally biased region" description="Low complexity" evidence="3">
    <location>
        <begin position="206"/>
        <end position="217"/>
    </location>
</feature>
<sequence>MGLDNIFERSVQDPCCLFEDDIPYYDTFKDEEEEEDSLKDMTGVDLYELRKYNSVPVIPMMQQSSQISLQQSQLQLQQQSRRNSRYGLDWYANCHGCDNNTHCNRSSTNNSNSNNSSCEHARSRSAKNSICYTYSGRSLDQSRSRSQSVVAIPSHLLSIEKYITSELDTNIVPKLQGKKPLLASGSSSGSSSSEFARPPPKRRTSSFKLSLASSFSP</sequence>
<accession>A0ABR4NN92</accession>
<comment type="caution">
    <text evidence="4">The sequence shown here is derived from an EMBL/GenBank/DDBJ whole genome shotgun (WGS) entry which is preliminary data.</text>
</comment>
<gene>
    <name evidence="4" type="ORF">RNJ44_02298</name>
</gene>
<protein>
    <submittedName>
        <fullName evidence="4">Uncharacterized protein</fullName>
    </submittedName>
</protein>
<dbReference type="InterPro" id="IPR031443">
    <property type="entry name" value="Mbr1"/>
</dbReference>
<feature type="compositionally biased region" description="Low complexity" evidence="3">
    <location>
        <begin position="184"/>
        <end position="193"/>
    </location>
</feature>
<evidence type="ECO:0000256" key="1">
    <source>
        <dbReference type="ARBA" id="ARBA00008990"/>
    </source>
</evidence>
<keyword evidence="2" id="KW-0597">Phosphoprotein</keyword>
<evidence type="ECO:0000313" key="4">
    <source>
        <dbReference type="EMBL" id="KAL3229211.1"/>
    </source>
</evidence>
<comment type="similarity">
    <text evidence="1">Belongs to the ISF1/MBR1 family.</text>
</comment>
<evidence type="ECO:0000256" key="2">
    <source>
        <dbReference type="ARBA" id="ARBA00022553"/>
    </source>
</evidence>
<proteinExistence type="inferred from homology"/>